<feature type="domain" description="Radical SAM core" evidence="5">
    <location>
        <begin position="58"/>
        <end position="170"/>
    </location>
</feature>
<dbReference type="RefSeq" id="WP_341876879.1">
    <property type="nucleotide sequence ID" value="NZ_CP121687.1"/>
</dbReference>
<accession>A0ABZ2Y3I4</accession>
<dbReference type="InterPro" id="IPR040085">
    <property type="entry name" value="MJ0674-like"/>
</dbReference>
<keyword evidence="1" id="KW-0949">S-adenosyl-L-methionine</keyword>
<dbReference type="PANTHER" id="PTHR43075:SF1">
    <property type="entry name" value="FORMATE LYASE ACTIVATING ENZYME, PUTATIVE (AFU_ORTHOLOGUE AFUA_2G15630)-RELATED"/>
    <property type="match status" value="1"/>
</dbReference>
<dbReference type="Gene3D" id="3.20.20.70">
    <property type="entry name" value="Aldolase class I"/>
    <property type="match status" value="1"/>
</dbReference>
<proteinExistence type="predicted"/>
<dbReference type="InterPro" id="IPR016431">
    <property type="entry name" value="Pyrv-formate_lyase-activ_prd"/>
</dbReference>
<protein>
    <submittedName>
        <fullName evidence="6">Radical SAM protein</fullName>
    </submittedName>
</protein>
<name>A0ABZ2Y3I4_9FIRM</name>
<keyword evidence="2" id="KW-0479">Metal-binding</keyword>
<keyword evidence="7" id="KW-1185">Reference proteome</keyword>
<dbReference type="SUPFAM" id="SSF102114">
    <property type="entry name" value="Radical SAM enzymes"/>
    <property type="match status" value="1"/>
</dbReference>
<keyword evidence="3" id="KW-0408">Iron</keyword>
<keyword evidence="4" id="KW-0411">Iron-sulfur</keyword>
<sequence>MDTLLLNDCTLCPRNCHIDRIKGQKGYCKTTHELIVARAALHMWEEPCISGDRGSGTVFFSGCAMGCVFCQNYKIAQGLRGKKITVERLSEIFLELQEKNAHNINLVTPSHFVPQIVQALLISRKKGMTLPIVYNCSGYEKIETLKLLKGYVDIYLPDLKYYSKEISKKYSNCEDYFSYASKAIAEMVQQVGEPVFDGNGMMTKGVIVRHLTLPGCLEDSKKIIRYLYETFGDKIYISIMNQYTPMEPIKKYPELNRKITENEYEALVDYAIHIGVENGFIQEGDTASESFIPEFNEEGV</sequence>
<dbReference type="Proteomes" id="UP001486565">
    <property type="component" value="Chromosome"/>
</dbReference>
<dbReference type="InterPro" id="IPR013785">
    <property type="entry name" value="Aldolase_TIM"/>
</dbReference>
<gene>
    <name evidence="6" type="ORF">QBE51_14130</name>
</gene>
<dbReference type="PANTHER" id="PTHR43075">
    <property type="entry name" value="FORMATE LYASE ACTIVATING ENZYME, PUTATIVE (AFU_ORTHOLOGUE AFUA_2G15630)-RELATED"/>
    <property type="match status" value="1"/>
</dbReference>
<evidence type="ECO:0000259" key="5">
    <source>
        <dbReference type="Pfam" id="PF04055"/>
    </source>
</evidence>
<organism evidence="6 7">
    <name type="scientific">Defluviitalea saccharophila</name>
    <dbReference type="NCBI Taxonomy" id="879970"/>
    <lineage>
        <taxon>Bacteria</taxon>
        <taxon>Bacillati</taxon>
        <taxon>Bacillota</taxon>
        <taxon>Clostridia</taxon>
        <taxon>Lachnospirales</taxon>
        <taxon>Defluviitaleaceae</taxon>
        <taxon>Defluviitalea</taxon>
    </lineage>
</organism>
<dbReference type="SFLD" id="SFLDG01099">
    <property type="entry name" value="Uncharacterised_Radical_SAM_Su"/>
    <property type="match status" value="1"/>
</dbReference>
<dbReference type="PIRSF" id="PIRSF004869">
    <property type="entry name" value="PflX_prd"/>
    <property type="match status" value="1"/>
</dbReference>
<dbReference type="InterPro" id="IPR007197">
    <property type="entry name" value="rSAM"/>
</dbReference>
<dbReference type="CDD" id="cd01335">
    <property type="entry name" value="Radical_SAM"/>
    <property type="match status" value="1"/>
</dbReference>
<evidence type="ECO:0000256" key="3">
    <source>
        <dbReference type="ARBA" id="ARBA00023004"/>
    </source>
</evidence>
<evidence type="ECO:0000256" key="1">
    <source>
        <dbReference type="ARBA" id="ARBA00022691"/>
    </source>
</evidence>
<dbReference type="EMBL" id="CP121687">
    <property type="protein sequence ID" value="WZL69892.1"/>
    <property type="molecule type" value="Genomic_DNA"/>
</dbReference>
<dbReference type="Pfam" id="PF04055">
    <property type="entry name" value="Radical_SAM"/>
    <property type="match status" value="1"/>
</dbReference>
<reference evidence="6 7" key="1">
    <citation type="submission" date="2023-03" db="EMBL/GenBank/DDBJ databases">
        <title>Novel Species.</title>
        <authorList>
            <person name="Ma S."/>
        </authorList>
    </citation>
    <scope>NUCLEOTIDE SEQUENCE [LARGE SCALE GENOMIC DNA]</scope>
    <source>
        <strain evidence="6 7">LIND6LT2</strain>
    </source>
</reference>
<evidence type="ECO:0000313" key="6">
    <source>
        <dbReference type="EMBL" id="WZL69892.1"/>
    </source>
</evidence>
<dbReference type="SFLD" id="SFLDS00029">
    <property type="entry name" value="Radical_SAM"/>
    <property type="match status" value="1"/>
</dbReference>
<dbReference type="InterPro" id="IPR058240">
    <property type="entry name" value="rSAM_sf"/>
</dbReference>
<evidence type="ECO:0000256" key="4">
    <source>
        <dbReference type="ARBA" id="ARBA00023014"/>
    </source>
</evidence>
<evidence type="ECO:0000313" key="7">
    <source>
        <dbReference type="Proteomes" id="UP001486565"/>
    </source>
</evidence>
<evidence type="ECO:0000256" key="2">
    <source>
        <dbReference type="ARBA" id="ARBA00022723"/>
    </source>
</evidence>